<keyword evidence="2" id="KW-1185">Reference proteome</keyword>
<dbReference type="Proteomes" id="UP000765509">
    <property type="component" value="Unassembled WGS sequence"/>
</dbReference>
<dbReference type="AlphaFoldDB" id="A0A9Q3KQK2"/>
<evidence type="ECO:0000313" key="1">
    <source>
        <dbReference type="EMBL" id="MBW0584411.1"/>
    </source>
</evidence>
<sequence>MFWWYFGYTPGRILHQLLAIDFTSHRGNLTSLASASPPNPPRRFASLRARTALQMTLQHCPHLHPHHSLCPPNTTYHPYACGVPSQHAPDTTDPYACVVPSRHAPNTAYHPYARCALPTLLTILTLVECPPDRLPTLLTILMLVECTPNMLPTLLTILMLVGCPPNTTDCYACVVPSQHAPDTAYHPYARGVPS</sequence>
<name>A0A9Q3KQK2_9BASI</name>
<protein>
    <submittedName>
        <fullName evidence="1">Uncharacterized protein</fullName>
    </submittedName>
</protein>
<evidence type="ECO:0000313" key="2">
    <source>
        <dbReference type="Proteomes" id="UP000765509"/>
    </source>
</evidence>
<proteinExistence type="predicted"/>
<accession>A0A9Q3KQK2</accession>
<dbReference type="EMBL" id="AVOT02117897">
    <property type="protein sequence ID" value="MBW0584411.1"/>
    <property type="molecule type" value="Genomic_DNA"/>
</dbReference>
<organism evidence="1 2">
    <name type="scientific">Austropuccinia psidii MF-1</name>
    <dbReference type="NCBI Taxonomy" id="1389203"/>
    <lineage>
        <taxon>Eukaryota</taxon>
        <taxon>Fungi</taxon>
        <taxon>Dikarya</taxon>
        <taxon>Basidiomycota</taxon>
        <taxon>Pucciniomycotina</taxon>
        <taxon>Pucciniomycetes</taxon>
        <taxon>Pucciniales</taxon>
        <taxon>Sphaerophragmiaceae</taxon>
        <taxon>Austropuccinia</taxon>
    </lineage>
</organism>
<gene>
    <name evidence="1" type="ORF">O181_124126</name>
</gene>
<comment type="caution">
    <text evidence="1">The sequence shown here is derived from an EMBL/GenBank/DDBJ whole genome shotgun (WGS) entry which is preliminary data.</text>
</comment>
<reference evidence="1" key="1">
    <citation type="submission" date="2021-03" db="EMBL/GenBank/DDBJ databases">
        <title>Draft genome sequence of rust myrtle Austropuccinia psidii MF-1, a brazilian biotype.</title>
        <authorList>
            <person name="Quecine M.C."/>
            <person name="Pachon D.M.R."/>
            <person name="Bonatelli M.L."/>
            <person name="Correr F.H."/>
            <person name="Franceschini L.M."/>
            <person name="Leite T.F."/>
            <person name="Margarido G.R.A."/>
            <person name="Almeida C.A."/>
            <person name="Ferrarezi J.A."/>
            <person name="Labate C.A."/>
        </authorList>
    </citation>
    <scope>NUCLEOTIDE SEQUENCE</scope>
    <source>
        <strain evidence="1">MF-1</strain>
    </source>
</reference>